<sequence length="30" mass="3490">MREATTILLEAFFDPFRHLSTDGDQLNLHT</sequence>
<name>A0A655UMP1_VIBCL</name>
<dbReference type="EMBL" id="CWQJ01000028">
    <property type="protein sequence ID" value="CSC71234.1"/>
    <property type="molecule type" value="Genomic_DNA"/>
</dbReference>
<dbReference type="Proteomes" id="UP000046067">
    <property type="component" value="Unassembled WGS sequence"/>
</dbReference>
<proteinExistence type="predicted"/>
<dbReference type="AlphaFoldDB" id="A0A655UMP1"/>
<accession>A0A655UMP1</accession>
<protein>
    <submittedName>
        <fullName evidence="1">Uncharacterized protein</fullName>
    </submittedName>
</protein>
<reference evidence="1 2" key="1">
    <citation type="submission" date="2015-07" db="EMBL/GenBank/DDBJ databases">
        <authorList>
            <consortium name="Pathogen Informatics"/>
        </authorList>
    </citation>
    <scope>NUCLEOTIDE SEQUENCE [LARGE SCALE GENOMIC DNA]</scope>
    <source>
        <strain evidence="1 2">A325</strain>
    </source>
</reference>
<evidence type="ECO:0000313" key="1">
    <source>
        <dbReference type="EMBL" id="CSC71234.1"/>
    </source>
</evidence>
<organism evidence="1 2">
    <name type="scientific">Vibrio cholerae</name>
    <dbReference type="NCBI Taxonomy" id="666"/>
    <lineage>
        <taxon>Bacteria</taxon>
        <taxon>Pseudomonadati</taxon>
        <taxon>Pseudomonadota</taxon>
        <taxon>Gammaproteobacteria</taxon>
        <taxon>Vibrionales</taxon>
        <taxon>Vibrionaceae</taxon>
        <taxon>Vibrio</taxon>
    </lineage>
</organism>
<gene>
    <name evidence="1" type="ORF">ERS013201_03349</name>
</gene>
<evidence type="ECO:0000313" key="2">
    <source>
        <dbReference type="Proteomes" id="UP000046067"/>
    </source>
</evidence>